<evidence type="ECO:0000256" key="9">
    <source>
        <dbReference type="ARBA" id="ARBA00022801"/>
    </source>
</evidence>
<dbReference type="GO" id="GO:0006310">
    <property type="term" value="P:DNA recombination"/>
    <property type="evidence" value="ECO:0007669"/>
    <property type="project" value="UniProtKB-KW"/>
</dbReference>
<protein>
    <recommendedName>
        <fullName evidence="23">Transposon Tf2-6 polyprotein</fullName>
    </recommendedName>
</protein>
<keyword evidence="9" id="KW-0378">Hydrolase</keyword>
<evidence type="ECO:0000256" key="6">
    <source>
        <dbReference type="ARBA" id="ARBA00022723"/>
    </source>
</evidence>
<gene>
    <name evidence="21" type="ORF">PC129_g17356</name>
</gene>
<evidence type="ECO:0000256" key="5">
    <source>
        <dbReference type="ARBA" id="ARBA00022722"/>
    </source>
</evidence>
<dbReference type="CDD" id="cd01647">
    <property type="entry name" value="RT_LTR"/>
    <property type="match status" value="1"/>
</dbReference>
<evidence type="ECO:0000313" key="21">
    <source>
        <dbReference type="EMBL" id="KAG3211668.1"/>
    </source>
</evidence>
<feature type="compositionally biased region" description="Low complexity" evidence="18">
    <location>
        <begin position="903"/>
        <end position="914"/>
    </location>
</feature>
<evidence type="ECO:0000256" key="10">
    <source>
        <dbReference type="ARBA" id="ARBA00022842"/>
    </source>
</evidence>
<dbReference type="FunFam" id="3.30.70.270:FF:000026">
    <property type="entry name" value="Transposon Ty3-G Gag-Pol polyprotein"/>
    <property type="match status" value="1"/>
</dbReference>
<evidence type="ECO:0000256" key="7">
    <source>
        <dbReference type="ARBA" id="ARBA00022750"/>
    </source>
</evidence>
<dbReference type="Proteomes" id="UP000760860">
    <property type="component" value="Unassembled WGS sequence"/>
</dbReference>
<dbReference type="Gene3D" id="1.10.340.70">
    <property type="match status" value="1"/>
</dbReference>
<dbReference type="Pfam" id="PF24626">
    <property type="entry name" value="SH3_Tf2-1"/>
    <property type="match status" value="1"/>
</dbReference>
<dbReference type="Gene3D" id="3.30.70.270">
    <property type="match status" value="2"/>
</dbReference>
<keyword evidence="15" id="KW-0233">DNA recombination</keyword>
<dbReference type="SUPFAM" id="SSF53098">
    <property type="entry name" value="Ribonuclease H-like"/>
    <property type="match status" value="1"/>
</dbReference>
<dbReference type="SUPFAM" id="SSF54160">
    <property type="entry name" value="Chromo domain-like"/>
    <property type="match status" value="1"/>
</dbReference>
<dbReference type="GO" id="GO:0003887">
    <property type="term" value="F:DNA-directed DNA polymerase activity"/>
    <property type="evidence" value="ECO:0007669"/>
    <property type="project" value="UniProtKB-KW"/>
</dbReference>
<evidence type="ECO:0000313" key="22">
    <source>
        <dbReference type="Proteomes" id="UP000760860"/>
    </source>
</evidence>
<dbReference type="Pfam" id="PF17921">
    <property type="entry name" value="Integrase_H2C2"/>
    <property type="match status" value="1"/>
</dbReference>
<dbReference type="GO" id="GO:0015074">
    <property type="term" value="P:DNA integration"/>
    <property type="evidence" value="ECO:0007669"/>
    <property type="project" value="UniProtKB-KW"/>
</dbReference>
<dbReference type="EMBL" id="RCMV01000926">
    <property type="protein sequence ID" value="KAG3211668.1"/>
    <property type="molecule type" value="Genomic_DNA"/>
</dbReference>
<dbReference type="PANTHER" id="PTHR37984:SF5">
    <property type="entry name" value="PROTEIN NYNRIN-LIKE"/>
    <property type="match status" value="1"/>
</dbReference>
<feature type="domain" description="Integrase catalytic" evidence="20">
    <location>
        <begin position="588"/>
        <end position="753"/>
    </location>
</feature>
<evidence type="ECO:0000256" key="14">
    <source>
        <dbReference type="ARBA" id="ARBA00023125"/>
    </source>
</evidence>
<keyword evidence="17" id="KW-0511">Multifunctional enzyme</keyword>
<evidence type="ECO:0000256" key="2">
    <source>
        <dbReference type="ARBA" id="ARBA00022670"/>
    </source>
</evidence>
<dbReference type="InterPro" id="IPR000953">
    <property type="entry name" value="Chromo/chromo_shadow_dom"/>
</dbReference>
<keyword evidence="3" id="KW-0808">Transferase</keyword>
<organism evidence="21 22">
    <name type="scientific">Phytophthora cactorum</name>
    <dbReference type="NCBI Taxonomy" id="29920"/>
    <lineage>
        <taxon>Eukaryota</taxon>
        <taxon>Sar</taxon>
        <taxon>Stramenopiles</taxon>
        <taxon>Oomycota</taxon>
        <taxon>Peronosporomycetes</taxon>
        <taxon>Peronosporales</taxon>
        <taxon>Peronosporaceae</taxon>
        <taxon>Phytophthora</taxon>
    </lineage>
</organism>
<dbReference type="GO" id="GO:0006508">
    <property type="term" value="P:proteolysis"/>
    <property type="evidence" value="ECO:0007669"/>
    <property type="project" value="UniProtKB-KW"/>
</dbReference>
<dbReference type="GO" id="GO:0005634">
    <property type="term" value="C:nucleus"/>
    <property type="evidence" value="ECO:0007669"/>
    <property type="project" value="UniProtKB-SubCell"/>
</dbReference>
<evidence type="ECO:0000256" key="11">
    <source>
        <dbReference type="ARBA" id="ARBA00022908"/>
    </source>
</evidence>
<keyword evidence="6" id="KW-0479">Metal-binding</keyword>
<dbReference type="InterPro" id="IPR000477">
    <property type="entry name" value="RT_dom"/>
</dbReference>
<dbReference type="InterPro" id="IPR023780">
    <property type="entry name" value="Chromo_domain"/>
</dbReference>
<name>A0A8T1HI60_9STRA</name>
<dbReference type="InterPro" id="IPR041373">
    <property type="entry name" value="RT_RNaseH"/>
</dbReference>
<dbReference type="CDD" id="cd09274">
    <property type="entry name" value="RNase_HI_RT_Ty3"/>
    <property type="match status" value="1"/>
</dbReference>
<evidence type="ECO:0000256" key="18">
    <source>
        <dbReference type="SAM" id="MobiDB-lite"/>
    </source>
</evidence>
<dbReference type="InterPro" id="IPR041588">
    <property type="entry name" value="Integrase_H2C2"/>
</dbReference>
<dbReference type="GO" id="GO:0046872">
    <property type="term" value="F:metal ion binding"/>
    <property type="evidence" value="ECO:0007669"/>
    <property type="project" value="UniProtKB-KW"/>
</dbReference>
<keyword evidence="7" id="KW-0064">Aspartyl protease</keyword>
<dbReference type="VEuPathDB" id="FungiDB:PC110_g18606"/>
<dbReference type="InterPro" id="IPR001584">
    <property type="entry name" value="Integrase_cat-core"/>
</dbReference>
<keyword evidence="11" id="KW-0229">DNA integration</keyword>
<dbReference type="Gene3D" id="2.40.50.40">
    <property type="match status" value="1"/>
</dbReference>
<comment type="caution">
    <text evidence="21">The sequence shown here is derived from an EMBL/GenBank/DDBJ whole genome shotgun (WGS) entry which is preliminary data.</text>
</comment>
<keyword evidence="4" id="KW-0548">Nucleotidyltransferase</keyword>
<dbReference type="VEuPathDB" id="FungiDB:PC110_g16930"/>
<evidence type="ECO:0000256" key="8">
    <source>
        <dbReference type="ARBA" id="ARBA00022759"/>
    </source>
</evidence>
<dbReference type="FunFam" id="1.10.340.70:FF:000001">
    <property type="entry name" value="Retrovirus-related Pol polyprotein from transposon gypsy-like Protein"/>
    <property type="match status" value="1"/>
</dbReference>
<keyword evidence="14" id="KW-0238">DNA-binding</keyword>
<sequence>MKKRSEARLVSEVLKNPKDPVYPLVKEFADVVSKDPPSQLPPDRGVRYEIDLVAGTKYCVTRQWPLPREQCAVIDVFFAAKAKAGMVRESKSPHSTPTFCVRKPNGKWRLVHAYNKLNNVTVPIQTPIPRKDVLLSNMAGCNLYSVLDLVDGYYQILMRESDIPLTAVSTPSGMLWEWLVMPQDLSNAPATFNRLATQLFRPLRAYAQTYFDDIFVHSRAGDGKTAMEVHLGHLRRVLEVMRANKLYANINKCVFASPEIKVLGGFVSNVGVRADPEKVKAVAAWPTPRSQKDLRKWLGLANYLHKYSSEYTGLVRPLSDLLKKDSDWRWERQHQDAFDSIKASLHQAPVLALPDETKPFSVVCDASDYAIGFQALKAAERNYPVHDKELLAMKYALVKFRVHLLGSRPFVIYTDHASLRTATNSPHLPQRMARWLSFFTEPDYELAHITRVTTDLYDRIRMAYRNDESLATLVRFLIAGKEAKSEWLSPRQRSRLHRYEWQDGLLYYWVEPHEPPRVVVPNDEDLKFDILQEAHDAPSSGHLGREKTFLSVSQAFWWTHMYKWVARYVKTCETCQRVKPAGHASAPVQSLPVPADCWKSMSLDFVLGIPADDHGNTGILVFVCRLSKMVHLAPVPDTVTGEQAARLFVDGVFRHHGLPETFVSDRDPRFTAAFWQTLFQLLGTRLHMSTADHPQTDGQTERVNRVLEDTLRSVCAAAPRTWSERLPVVEFALNNAVHASTGFTPFYLNGMRHPRVPLTLRGGTKSSILSGGEARKALFSQVSDLRPVSTRKQVESFIDTRLNVINRVRDAMAIAQDRQKEYSDKHGRGDVNVFKVGDLVLLDTRNLPLDTVSSVGSNKLKHRFIGPFAVLTRHGASYTIDLPKSMKTHPTFYVGRLKRYHDPQGPAAPQTPQASREEEDPTPRNENQPQTSSNVQRRKAKTHAALVDREASGTPEGLRTVEPQLGKPSTHHSHTAESTAERTRKSASPSAVPGHEGHPGPVEAGGKPHPHRTRAPGDQPDHGVPRSPGPIGAGGPRASRGPRDSRPGRQHHRQSRDPERSRGQERVDGDDQPPRSAAESQSQAVHSTGRSAPQEVPRTRSRTRAPPPLLDRNRETHYHVERVVRERRLDGKRQLLVKWRGYPDSQNSWEPIERLQADCPKDVAIWEQKRRQLRE</sequence>
<dbReference type="Gene3D" id="3.10.10.10">
    <property type="entry name" value="HIV Type 1 Reverse Transcriptase, subunit A, domain 1"/>
    <property type="match status" value="1"/>
</dbReference>
<evidence type="ECO:0000256" key="13">
    <source>
        <dbReference type="ARBA" id="ARBA00022932"/>
    </source>
</evidence>
<evidence type="ECO:0000259" key="19">
    <source>
        <dbReference type="PROSITE" id="PS50013"/>
    </source>
</evidence>
<dbReference type="InterPro" id="IPR023779">
    <property type="entry name" value="Chromodomain_CS"/>
</dbReference>
<keyword evidence="8" id="KW-0255">Endonuclease</keyword>
<dbReference type="GO" id="GO:0004190">
    <property type="term" value="F:aspartic-type endopeptidase activity"/>
    <property type="evidence" value="ECO:0007669"/>
    <property type="project" value="UniProtKB-KW"/>
</dbReference>
<dbReference type="InterPro" id="IPR036397">
    <property type="entry name" value="RNaseH_sf"/>
</dbReference>
<keyword evidence="16" id="KW-0539">Nucleus</keyword>
<dbReference type="Pfam" id="PF00385">
    <property type="entry name" value="Chromo"/>
    <property type="match status" value="1"/>
</dbReference>
<feature type="domain" description="Chromo" evidence="19">
    <location>
        <begin position="1118"/>
        <end position="1175"/>
    </location>
</feature>
<proteinExistence type="predicted"/>
<dbReference type="SMART" id="SM00298">
    <property type="entry name" value="CHROMO"/>
    <property type="match status" value="1"/>
</dbReference>
<evidence type="ECO:0000256" key="1">
    <source>
        <dbReference type="ARBA" id="ARBA00004123"/>
    </source>
</evidence>
<dbReference type="CDD" id="cd00024">
    <property type="entry name" value="CD_CSD"/>
    <property type="match status" value="1"/>
</dbReference>
<dbReference type="InterPro" id="IPR012337">
    <property type="entry name" value="RNaseH-like_sf"/>
</dbReference>
<evidence type="ECO:0000259" key="20">
    <source>
        <dbReference type="PROSITE" id="PS50994"/>
    </source>
</evidence>
<feature type="compositionally biased region" description="Polar residues" evidence="18">
    <location>
        <begin position="924"/>
        <end position="935"/>
    </location>
</feature>
<keyword evidence="5" id="KW-0540">Nuclease</keyword>
<dbReference type="PANTHER" id="PTHR37984">
    <property type="entry name" value="PROTEIN CBG26694"/>
    <property type="match status" value="1"/>
</dbReference>
<feature type="region of interest" description="Disordered" evidence="18">
    <location>
        <begin position="899"/>
        <end position="1117"/>
    </location>
</feature>
<keyword evidence="13" id="KW-0239">DNA-directed DNA polymerase</keyword>
<comment type="subcellular location">
    <subcellularLocation>
        <location evidence="1">Nucleus</location>
    </subcellularLocation>
</comment>
<feature type="compositionally biased region" description="Polar residues" evidence="18">
    <location>
        <begin position="1078"/>
        <end position="1091"/>
    </location>
</feature>
<reference evidence="21" key="1">
    <citation type="submission" date="2018-05" db="EMBL/GenBank/DDBJ databases">
        <title>Effector identification in a new, highly contiguous assembly of the strawberry crown rot pathogen Phytophthora cactorum.</title>
        <authorList>
            <person name="Armitage A.D."/>
            <person name="Nellist C.F."/>
            <person name="Bates H."/>
            <person name="Vickerstaff R.J."/>
            <person name="Harrison R.J."/>
        </authorList>
    </citation>
    <scope>NUCLEOTIDE SEQUENCE</scope>
    <source>
        <strain evidence="21">P421</strain>
    </source>
</reference>
<dbReference type="Pfam" id="PF00078">
    <property type="entry name" value="RVT_1"/>
    <property type="match status" value="1"/>
</dbReference>
<dbReference type="InterPro" id="IPR050951">
    <property type="entry name" value="Retrovirus_Pol_polyprotein"/>
</dbReference>
<dbReference type="Pfam" id="PF17919">
    <property type="entry name" value="RT_RNaseH_2"/>
    <property type="match status" value="1"/>
</dbReference>
<dbReference type="Pfam" id="PF17917">
    <property type="entry name" value="RT_RNaseH"/>
    <property type="match status" value="1"/>
</dbReference>
<dbReference type="GO" id="GO:0003964">
    <property type="term" value="F:RNA-directed DNA polymerase activity"/>
    <property type="evidence" value="ECO:0007669"/>
    <property type="project" value="UniProtKB-KW"/>
</dbReference>
<keyword evidence="12" id="KW-0695">RNA-directed DNA polymerase</keyword>
<accession>A0A8T1HI60</accession>
<dbReference type="InterPro" id="IPR056924">
    <property type="entry name" value="SH3_Tf2-1"/>
</dbReference>
<evidence type="ECO:0000256" key="4">
    <source>
        <dbReference type="ARBA" id="ARBA00022695"/>
    </source>
</evidence>
<dbReference type="InterPro" id="IPR043502">
    <property type="entry name" value="DNA/RNA_pol_sf"/>
</dbReference>
<evidence type="ECO:0000256" key="12">
    <source>
        <dbReference type="ARBA" id="ARBA00022918"/>
    </source>
</evidence>
<dbReference type="InterPro" id="IPR016197">
    <property type="entry name" value="Chromo-like_dom_sf"/>
</dbReference>
<feature type="compositionally biased region" description="Basic and acidic residues" evidence="18">
    <location>
        <begin position="1055"/>
        <end position="1073"/>
    </location>
</feature>
<dbReference type="SUPFAM" id="SSF56672">
    <property type="entry name" value="DNA/RNA polymerases"/>
    <property type="match status" value="1"/>
</dbReference>
<dbReference type="AlphaFoldDB" id="A0A8T1HI60"/>
<dbReference type="InterPro" id="IPR041577">
    <property type="entry name" value="RT_RNaseH_2"/>
</dbReference>
<dbReference type="GO" id="GO:0004519">
    <property type="term" value="F:endonuclease activity"/>
    <property type="evidence" value="ECO:0007669"/>
    <property type="project" value="UniProtKB-KW"/>
</dbReference>
<keyword evidence="2" id="KW-0645">Protease</keyword>
<evidence type="ECO:0000256" key="17">
    <source>
        <dbReference type="ARBA" id="ARBA00023268"/>
    </source>
</evidence>
<dbReference type="InterPro" id="IPR043128">
    <property type="entry name" value="Rev_trsase/Diguanyl_cyclase"/>
</dbReference>
<evidence type="ECO:0000256" key="15">
    <source>
        <dbReference type="ARBA" id="ARBA00023172"/>
    </source>
</evidence>
<dbReference type="Gene3D" id="3.30.420.10">
    <property type="entry name" value="Ribonuclease H-like superfamily/Ribonuclease H"/>
    <property type="match status" value="1"/>
</dbReference>
<evidence type="ECO:0000256" key="16">
    <source>
        <dbReference type="ARBA" id="ARBA00023242"/>
    </source>
</evidence>
<keyword evidence="10" id="KW-0460">Magnesium</keyword>
<evidence type="ECO:0000256" key="3">
    <source>
        <dbReference type="ARBA" id="ARBA00022679"/>
    </source>
</evidence>
<evidence type="ECO:0008006" key="23">
    <source>
        <dbReference type="Google" id="ProtNLM"/>
    </source>
</evidence>
<dbReference type="GO" id="GO:0003677">
    <property type="term" value="F:DNA binding"/>
    <property type="evidence" value="ECO:0007669"/>
    <property type="project" value="UniProtKB-KW"/>
</dbReference>
<dbReference type="PROSITE" id="PS00598">
    <property type="entry name" value="CHROMO_1"/>
    <property type="match status" value="1"/>
</dbReference>
<dbReference type="PROSITE" id="PS50013">
    <property type="entry name" value="CHROMO_2"/>
    <property type="match status" value="1"/>
</dbReference>
<dbReference type="PROSITE" id="PS50994">
    <property type="entry name" value="INTEGRASE"/>
    <property type="match status" value="1"/>
</dbReference>